<evidence type="ECO:0000313" key="2">
    <source>
        <dbReference type="Proteomes" id="UP000515908"/>
    </source>
</evidence>
<gene>
    <name evidence="1" type="ORF">ADEAN_000702800</name>
</gene>
<dbReference type="EMBL" id="LR877158">
    <property type="protein sequence ID" value="CAD2219520.1"/>
    <property type="molecule type" value="Genomic_DNA"/>
</dbReference>
<dbReference type="AlphaFoldDB" id="A0A7G2CI31"/>
<keyword evidence="2" id="KW-1185">Reference proteome</keyword>
<reference evidence="1 2" key="1">
    <citation type="submission" date="2020-08" db="EMBL/GenBank/DDBJ databases">
        <authorList>
            <person name="Newling K."/>
            <person name="Davey J."/>
            <person name="Forrester S."/>
        </authorList>
    </citation>
    <scope>NUCLEOTIDE SEQUENCE [LARGE SCALE GENOMIC DNA]</scope>
    <source>
        <strain evidence="2">Crithidia deanei Carvalho (ATCC PRA-265)</strain>
    </source>
</reference>
<proteinExistence type="predicted"/>
<name>A0A7G2CI31_9TRYP</name>
<dbReference type="Proteomes" id="UP000515908">
    <property type="component" value="Chromosome 14"/>
</dbReference>
<dbReference type="OrthoDB" id="248474at2759"/>
<dbReference type="VEuPathDB" id="TriTrypDB:ADEAN_000702800"/>
<evidence type="ECO:0000313" key="1">
    <source>
        <dbReference type="EMBL" id="CAD2219520.1"/>
    </source>
</evidence>
<organism evidence="1 2">
    <name type="scientific">Angomonas deanei</name>
    <dbReference type="NCBI Taxonomy" id="59799"/>
    <lineage>
        <taxon>Eukaryota</taxon>
        <taxon>Discoba</taxon>
        <taxon>Euglenozoa</taxon>
        <taxon>Kinetoplastea</taxon>
        <taxon>Metakinetoplastina</taxon>
        <taxon>Trypanosomatida</taxon>
        <taxon>Trypanosomatidae</taxon>
        <taxon>Strigomonadinae</taxon>
        <taxon>Angomonas</taxon>
    </lineage>
</organism>
<sequence length="261" mass="28078">MVSCLLHLLEDKRATVISRAVSTIDTLLTDAAFQPLLDTTQGTTLRGFAQHKLLGLCKSGGKLTTDITKHFLHRWLAVVAQDDGVTAVSHPLMVSELFSLAILGAGEFPYEVNDSHALVHLLKAMLAQCSIKSKNGVDEAQLRSVMRGVAKSLWRNAQHPRSAQEAVGSMVALRILTLVSPCWVEPLEEALLQALDPQTTSGKSEEESGGVLLQATHIMGALLPSSVPVLSLDHISKALSSLLSNYVGPLQQRISSPRVGH</sequence>
<accession>A0A7G2CI31</accession>
<protein>
    <submittedName>
        <fullName evidence="1">Uncharacterized protein</fullName>
    </submittedName>
</protein>